<evidence type="ECO:0000256" key="2">
    <source>
        <dbReference type="ARBA" id="ARBA00023239"/>
    </source>
</evidence>
<comment type="caution">
    <text evidence="4">The sequence shown here is derived from an EMBL/GenBank/DDBJ whole genome shotgun (WGS) entry which is preliminary data.</text>
</comment>
<proteinExistence type="predicted"/>
<keyword evidence="3" id="KW-1133">Transmembrane helix</keyword>
<dbReference type="InterPro" id="IPR017939">
    <property type="entry name" value="G-Glutamylcylcotransferase"/>
</dbReference>
<name>A0ABR2X4S9_9FUNG</name>
<evidence type="ECO:0000256" key="3">
    <source>
        <dbReference type="SAM" id="Phobius"/>
    </source>
</evidence>
<gene>
    <name evidence="4" type="ORF">K7432_000367</name>
</gene>
<sequence>MAISNNTEDQLPNMVWYLAYGANMSKDVLTGRRQVKPIRSVPVRVPGYYLAFDLPGMPYIEPGFASIRSFPSDPEDSSETRFFPVTRNKRESAPVVHGVAHLITAEDFRQVQLTEGGGGSTEYGYQVKIVECESYTKEKINAHTLMSHDHCIRPSLPSLRYLTILRVGSKEHEVDPEFREYLDDLLHFEAHSWRQKIGKYIFFMILIPIFGPILLLRGLSKKGGEGMGSIFHWWWHLLGHFIWILHDQFFEPLLGNGGSSEFQAKLKSI</sequence>
<dbReference type="Proteomes" id="UP001479436">
    <property type="component" value="Unassembled WGS sequence"/>
</dbReference>
<dbReference type="EC" id="4.3.2.9" evidence="1"/>
<evidence type="ECO:0000313" key="4">
    <source>
        <dbReference type="EMBL" id="KAK9768765.1"/>
    </source>
</evidence>
<evidence type="ECO:0000313" key="5">
    <source>
        <dbReference type="Proteomes" id="UP001479436"/>
    </source>
</evidence>
<feature type="transmembrane region" description="Helical" evidence="3">
    <location>
        <begin position="200"/>
        <end position="220"/>
    </location>
</feature>
<keyword evidence="3" id="KW-0812">Transmembrane</keyword>
<dbReference type="EMBL" id="JASJQH010000006">
    <property type="protein sequence ID" value="KAK9768765.1"/>
    <property type="molecule type" value="Genomic_DNA"/>
</dbReference>
<organism evidence="4 5">
    <name type="scientific">Basidiobolus ranarum</name>
    <dbReference type="NCBI Taxonomy" id="34480"/>
    <lineage>
        <taxon>Eukaryota</taxon>
        <taxon>Fungi</taxon>
        <taxon>Fungi incertae sedis</taxon>
        <taxon>Zoopagomycota</taxon>
        <taxon>Entomophthoromycotina</taxon>
        <taxon>Basidiobolomycetes</taxon>
        <taxon>Basidiobolales</taxon>
        <taxon>Basidiobolaceae</taxon>
        <taxon>Basidiobolus</taxon>
    </lineage>
</organism>
<dbReference type="PANTHER" id="PTHR12935:SF0">
    <property type="entry name" value="GAMMA-GLUTAMYLCYCLOTRANSFERASE"/>
    <property type="match status" value="1"/>
</dbReference>
<dbReference type="Gene3D" id="3.10.490.10">
    <property type="entry name" value="Gamma-glutamyl cyclotransferase-like"/>
    <property type="match status" value="1"/>
</dbReference>
<protein>
    <recommendedName>
        <fullName evidence="1">gamma-glutamylcyclotransferase</fullName>
        <ecNumber evidence="1">4.3.2.9</ecNumber>
    </recommendedName>
</protein>
<accession>A0ABR2X4S9</accession>
<evidence type="ECO:0000256" key="1">
    <source>
        <dbReference type="ARBA" id="ARBA00012346"/>
    </source>
</evidence>
<reference evidence="4 5" key="1">
    <citation type="submission" date="2023-04" db="EMBL/GenBank/DDBJ databases">
        <title>Genome of Basidiobolus ranarum AG-B5.</title>
        <authorList>
            <person name="Stajich J.E."/>
            <person name="Carter-House D."/>
            <person name="Gryganskyi A."/>
        </authorList>
    </citation>
    <scope>NUCLEOTIDE SEQUENCE [LARGE SCALE GENOMIC DNA]</scope>
    <source>
        <strain evidence="4 5">AG-B5</strain>
    </source>
</reference>
<dbReference type="PANTHER" id="PTHR12935">
    <property type="entry name" value="GAMMA-GLUTAMYLCYCLOTRANSFERASE"/>
    <property type="match status" value="1"/>
</dbReference>
<keyword evidence="5" id="KW-1185">Reference proteome</keyword>
<keyword evidence="2" id="KW-0456">Lyase</keyword>
<keyword evidence="3" id="KW-0472">Membrane</keyword>